<feature type="region of interest" description="Disordered" evidence="1">
    <location>
        <begin position="134"/>
        <end position="191"/>
    </location>
</feature>
<name>A0A409VMX8_PSICY</name>
<dbReference type="AlphaFoldDB" id="A0A409VMX8"/>
<feature type="compositionally biased region" description="Low complexity" evidence="1">
    <location>
        <begin position="69"/>
        <end position="81"/>
    </location>
</feature>
<evidence type="ECO:0000313" key="4">
    <source>
        <dbReference type="Proteomes" id="UP000283269"/>
    </source>
</evidence>
<keyword evidence="4" id="KW-1185">Reference proteome</keyword>
<feature type="region of interest" description="Disordered" evidence="1">
    <location>
        <begin position="1"/>
        <end position="21"/>
    </location>
</feature>
<gene>
    <name evidence="3" type="ORF">CVT25_012097</name>
</gene>
<accession>A0A409VMX8</accession>
<protein>
    <submittedName>
        <fullName evidence="3">Uncharacterized protein</fullName>
    </submittedName>
</protein>
<evidence type="ECO:0000313" key="3">
    <source>
        <dbReference type="EMBL" id="PPQ67603.1"/>
    </source>
</evidence>
<sequence>MSARKPPRCRSCKHPMKGHNKLGLCLSASPEVLSREEEDAADAAEYASSRVSVSAHSYMSPPPTPPPASSYAVASSSDSHATPASMSMGPPPLLLARNRVHRTYTPAIMAEPSFIIPETGYFHRRNPNFVHPHAELLDANGDGDAAAEDGGSGSQTPTVIIGSDGESAAALSDRSGSASPGPGPSTPRANHYHRLGLAAGSSYLDGTVAVHPTSGDAAEICERAAHLGLQTAVVCAPRPTPPRRNGNGNGNGSAFAGGLAYLGSFNWIRSPSPQDTYVVAGAKHANVAEFASRLQQRHQQKQPMAMGGAPLHLHPHQAHALATPEYKFSTRDLFVMGLVVVVGSAMSMVLVLYFGKSYL</sequence>
<dbReference type="OrthoDB" id="3051520at2759"/>
<comment type="caution">
    <text evidence="3">The sequence shown here is derived from an EMBL/GenBank/DDBJ whole genome shotgun (WGS) entry which is preliminary data.</text>
</comment>
<organism evidence="3 4">
    <name type="scientific">Psilocybe cyanescens</name>
    <dbReference type="NCBI Taxonomy" id="93625"/>
    <lineage>
        <taxon>Eukaryota</taxon>
        <taxon>Fungi</taxon>
        <taxon>Dikarya</taxon>
        <taxon>Basidiomycota</taxon>
        <taxon>Agaricomycotina</taxon>
        <taxon>Agaricomycetes</taxon>
        <taxon>Agaricomycetidae</taxon>
        <taxon>Agaricales</taxon>
        <taxon>Agaricineae</taxon>
        <taxon>Strophariaceae</taxon>
        <taxon>Psilocybe</taxon>
    </lineage>
</organism>
<keyword evidence="2" id="KW-0812">Transmembrane</keyword>
<feature type="transmembrane region" description="Helical" evidence="2">
    <location>
        <begin position="333"/>
        <end position="354"/>
    </location>
</feature>
<keyword evidence="2" id="KW-0472">Membrane</keyword>
<dbReference type="Proteomes" id="UP000283269">
    <property type="component" value="Unassembled WGS sequence"/>
</dbReference>
<keyword evidence="2" id="KW-1133">Transmembrane helix</keyword>
<dbReference type="EMBL" id="NHYD01003972">
    <property type="protein sequence ID" value="PPQ67603.1"/>
    <property type="molecule type" value="Genomic_DNA"/>
</dbReference>
<proteinExistence type="predicted"/>
<feature type="compositionally biased region" description="Basic residues" evidence="1">
    <location>
        <begin position="1"/>
        <end position="20"/>
    </location>
</feature>
<dbReference type="InParanoid" id="A0A409VMX8"/>
<evidence type="ECO:0000256" key="1">
    <source>
        <dbReference type="SAM" id="MobiDB-lite"/>
    </source>
</evidence>
<reference evidence="3 4" key="1">
    <citation type="journal article" date="2018" name="Evol. Lett.">
        <title>Horizontal gene cluster transfer increased hallucinogenic mushroom diversity.</title>
        <authorList>
            <person name="Reynolds H.T."/>
            <person name="Vijayakumar V."/>
            <person name="Gluck-Thaler E."/>
            <person name="Korotkin H.B."/>
            <person name="Matheny P.B."/>
            <person name="Slot J.C."/>
        </authorList>
    </citation>
    <scope>NUCLEOTIDE SEQUENCE [LARGE SCALE GENOMIC DNA]</scope>
    <source>
        <strain evidence="3 4">2631</strain>
    </source>
</reference>
<evidence type="ECO:0000256" key="2">
    <source>
        <dbReference type="SAM" id="Phobius"/>
    </source>
</evidence>
<feature type="region of interest" description="Disordered" evidence="1">
    <location>
        <begin position="36"/>
        <end position="90"/>
    </location>
</feature>